<sequence>MKLKHFLIFLVSGFSFLVSGFIFPVNAQHFSSSSYIIDWGNFNITSGRKSSTNYQLTDTVGQNAPGISEKNGIKIKSGFQYIYDTFTELSFTIDKLNIDFGSLTPGLGSTDTNLLTVTTPSGHGYQIMASENHPLWINPNLTIPNTSCDSDDCTPTYSSPWTSADKYGFGFNVTGVGASSYFLDSTHFRPFADLSDNQLPVIVASENVPVKERLTTINYRVLISSLQAAGDYQNYITYTLVPKY</sequence>
<reference evidence="1 2" key="1">
    <citation type="journal article" date="2015" name="Nature">
        <title>rRNA introns, odd ribosomes, and small enigmatic genomes across a large radiation of phyla.</title>
        <authorList>
            <person name="Brown C.T."/>
            <person name="Hug L.A."/>
            <person name="Thomas B.C."/>
            <person name="Sharon I."/>
            <person name="Castelle C.J."/>
            <person name="Singh A."/>
            <person name="Wilkins M.J."/>
            <person name="Williams K.H."/>
            <person name="Banfield J.F."/>
        </authorList>
    </citation>
    <scope>NUCLEOTIDE SEQUENCE [LARGE SCALE GENOMIC DNA]</scope>
</reference>
<dbReference type="AlphaFoldDB" id="A0A0G0I6B3"/>
<accession>A0A0G0I6B3</accession>
<dbReference type="EMBL" id="LBTX01000001">
    <property type="protein sequence ID" value="KKQ50873.1"/>
    <property type="molecule type" value="Genomic_DNA"/>
</dbReference>
<evidence type="ECO:0000313" key="2">
    <source>
        <dbReference type="Proteomes" id="UP000034231"/>
    </source>
</evidence>
<dbReference type="Proteomes" id="UP000034231">
    <property type="component" value="Unassembled WGS sequence"/>
</dbReference>
<name>A0A0G0I6B3_9BACT</name>
<gene>
    <name evidence="1" type="ORF">US68_C0001G0072</name>
</gene>
<proteinExistence type="predicted"/>
<protein>
    <submittedName>
        <fullName evidence="1">Uncharacterized protein</fullName>
    </submittedName>
</protein>
<organism evidence="1 2">
    <name type="scientific">Candidatus Shapirobacteria bacterium GW2011_GWE1_38_10</name>
    <dbReference type="NCBI Taxonomy" id="1618488"/>
    <lineage>
        <taxon>Bacteria</taxon>
        <taxon>Candidatus Shapironibacteriota</taxon>
    </lineage>
</organism>
<comment type="caution">
    <text evidence="1">The sequence shown here is derived from an EMBL/GenBank/DDBJ whole genome shotgun (WGS) entry which is preliminary data.</text>
</comment>
<evidence type="ECO:0000313" key="1">
    <source>
        <dbReference type="EMBL" id="KKQ50873.1"/>
    </source>
</evidence>